<proteinExistence type="predicted"/>
<dbReference type="AlphaFoldDB" id="A0A376AAH6"/>
<dbReference type="InterPro" id="IPR020065">
    <property type="entry name" value="Conjugal_tfr_protein_TrbK"/>
</dbReference>
<protein>
    <recommendedName>
        <fullName evidence="2">Type IV conjugative transfer protein TrbJ/K C-terminal domain-containing protein</fullName>
    </recommendedName>
</protein>
<dbReference type="EMBL" id="UEYP01000013">
    <property type="protein sequence ID" value="SSC64748.1"/>
    <property type="molecule type" value="Genomic_DNA"/>
</dbReference>
<dbReference type="RefSeq" id="WP_115671921.1">
    <property type="nucleotide sequence ID" value="NZ_UEYP01000013.1"/>
</dbReference>
<keyword evidence="4" id="KW-1185">Reference proteome</keyword>
<reference evidence="4" key="1">
    <citation type="submission" date="2018-07" db="EMBL/GenBank/DDBJ databases">
        <authorList>
            <person name="Peiro R."/>
            <person name="Begona"/>
            <person name="Cbmso G."/>
            <person name="Lopez M."/>
            <person name="Gonzalez S."/>
        </authorList>
    </citation>
    <scope>NUCLEOTIDE SEQUENCE [LARGE SCALE GENOMIC DNA]</scope>
</reference>
<accession>A0A376AAH6</accession>
<organism evidence="3 4">
    <name type="scientific">Ciceribacter selenitireducens ATCC BAA-1503</name>
    <dbReference type="NCBI Taxonomy" id="1336235"/>
    <lineage>
        <taxon>Bacteria</taxon>
        <taxon>Pseudomonadati</taxon>
        <taxon>Pseudomonadota</taxon>
        <taxon>Alphaproteobacteria</taxon>
        <taxon>Hyphomicrobiales</taxon>
        <taxon>Rhizobiaceae</taxon>
        <taxon>Ciceribacter</taxon>
    </lineage>
</organism>
<feature type="compositionally biased region" description="Basic and acidic residues" evidence="1">
    <location>
        <begin position="46"/>
        <end position="76"/>
    </location>
</feature>
<feature type="region of interest" description="Disordered" evidence="1">
    <location>
        <begin position="33"/>
        <end position="76"/>
    </location>
</feature>
<dbReference type="Pfam" id="PF10907">
    <property type="entry name" value="DUF2749"/>
    <property type="match status" value="1"/>
</dbReference>
<name>A0A376AAH6_9HYPH</name>
<dbReference type="NCBIfam" id="TIGR04361">
    <property type="entry name" value="TrbK_Ti"/>
    <property type="match status" value="1"/>
</dbReference>
<evidence type="ECO:0000259" key="2">
    <source>
        <dbReference type="Pfam" id="PF10907"/>
    </source>
</evidence>
<gene>
    <name evidence="3" type="ORF">RHIZ70_456</name>
</gene>
<dbReference type="InterPro" id="IPR024475">
    <property type="entry name" value="TrbJ/K_C"/>
</dbReference>
<feature type="compositionally biased region" description="Low complexity" evidence="1">
    <location>
        <begin position="33"/>
        <end position="45"/>
    </location>
</feature>
<dbReference type="Proteomes" id="UP000254764">
    <property type="component" value="Unassembled WGS sequence"/>
</dbReference>
<evidence type="ECO:0000256" key="1">
    <source>
        <dbReference type="SAM" id="MobiDB-lite"/>
    </source>
</evidence>
<feature type="domain" description="Type IV conjugative transfer protein TrbJ/K C-terminal" evidence="2">
    <location>
        <begin position="1"/>
        <end position="76"/>
    </location>
</feature>
<sequence length="76" mass="8324">MSPRLVVILVLTGIVALSAGIVTWNVVQPRPARVSGSGAAAARPASETERREHREKFFSGDPDRNVRGGQEMKPRW</sequence>
<evidence type="ECO:0000313" key="3">
    <source>
        <dbReference type="EMBL" id="SSC64748.1"/>
    </source>
</evidence>
<evidence type="ECO:0000313" key="4">
    <source>
        <dbReference type="Proteomes" id="UP000254764"/>
    </source>
</evidence>